<dbReference type="AlphaFoldDB" id="A0A1B6C1P1"/>
<proteinExistence type="predicted"/>
<dbReference type="SUPFAM" id="SSF58113">
    <property type="entry name" value="Apolipoprotein A-I"/>
    <property type="match status" value="1"/>
</dbReference>
<keyword evidence="2" id="KW-0732">Signal</keyword>
<dbReference type="Gene3D" id="1.20.5.1230">
    <property type="entry name" value="Apolipoprotein A-I"/>
    <property type="match status" value="1"/>
</dbReference>
<name>A0A1B6C1P1_9HEMI</name>
<feature type="region of interest" description="Disordered" evidence="1">
    <location>
        <begin position="163"/>
        <end position="186"/>
    </location>
</feature>
<evidence type="ECO:0008006" key="4">
    <source>
        <dbReference type="Google" id="ProtNLM"/>
    </source>
</evidence>
<protein>
    <recommendedName>
        <fullName evidence="4">Apolipophorin-III</fullName>
    </recommendedName>
</protein>
<reference evidence="3" key="1">
    <citation type="submission" date="2015-12" db="EMBL/GenBank/DDBJ databases">
        <title>De novo transcriptome assembly of four potential Pierce s Disease insect vectors from Arizona vineyards.</title>
        <authorList>
            <person name="Tassone E.E."/>
        </authorList>
    </citation>
    <scope>NUCLEOTIDE SEQUENCE</scope>
</reference>
<gene>
    <name evidence="3" type="ORF">g.29565</name>
</gene>
<organism evidence="3">
    <name type="scientific">Clastoptera arizonana</name>
    <name type="common">Arizona spittle bug</name>
    <dbReference type="NCBI Taxonomy" id="38151"/>
    <lineage>
        <taxon>Eukaryota</taxon>
        <taxon>Metazoa</taxon>
        <taxon>Ecdysozoa</taxon>
        <taxon>Arthropoda</taxon>
        <taxon>Hexapoda</taxon>
        <taxon>Insecta</taxon>
        <taxon>Pterygota</taxon>
        <taxon>Neoptera</taxon>
        <taxon>Paraneoptera</taxon>
        <taxon>Hemiptera</taxon>
        <taxon>Auchenorrhyncha</taxon>
        <taxon>Cercopoidea</taxon>
        <taxon>Clastopteridae</taxon>
        <taxon>Clastoptera</taxon>
    </lineage>
</organism>
<evidence type="ECO:0000313" key="3">
    <source>
        <dbReference type="EMBL" id="JAS07199.1"/>
    </source>
</evidence>
<sequence>MNSAPIFLVLAIQGFLTSLAAVTSVRSQLDPILKEFANNANSVAENAKTKTVLLTGEFLKNTSEIVNKAQGNVSSLVTNINNDIQKGIETAQSNVAKVISEFQANFTEKVVEMRKMAESVYSSTTNSLQNSTTKIEQTISDLIKQSEKAITEALNGAFDKIKETVDQNSNKDTGADANKQSENQDK</sequence>
<dbReference type="EMBL" id="GEDC01030099">
    <property type="protein sequence ID" value="JAS07199.1"/>
    <property type="molecule type" value="Transcribed_RNA"/>
</dbReference>
<evidence type="ECO:0000256" key="1">
    <source>
        <dbReference type="SAM" id="MobiDB-lite"/>
    </source>
</evidence>
<evidence type="ECO:0000256" key="2">
    <source>
        <dbReference type="SAM" id="SignalP"/>
    </source>
</evidence>
<accession>A0A1B6C1P1</accession>
<feature type="signal peptide" evidence="2">
    <location>
        <begin position="1"/>
        <end position="20"/>
    </location>
</feature>
<feature type="chain" id="PRO_5008580029" description="Apolipophorin-III" evidence="2">
    <location>
        <begin position="21"/>
        <end position="186"/>
    </location>
</feature>